<keyword evidence="3" id="KW-1185">Reference proteome</keyword>
<organism evidence="2 3">
    <name type="scientific">Geomobilimonas luticola</name>
    <dbReference type="NCBI Taxonomy" id="1114878"/>
    <lineage>
        <taxon>Bacteria</taxon>
        <taxon>Pseudomonadati</taxon>
        <taxon>Thermodesulfobacteriota</taxon>
        <taxon>Desulfuromonadia</taxon>
        <taxon>Geobacterales</taxon>
        <taxon>Geobacteraceae</taxon>
        <taxon>Geomobilimonas</taxon>
    </lineage>
</organism>
<name>A0ABS5SET2_9BACT</name>
<dbReference type="NCBIfam" id="TIGR01444">
    <property type="entry name" value="fkbM_fam"/>
    <property type="match status" value="1"/>
</dbReference>
<keyword evidence="2" id="KW-0808">Transferase</keyword>
<reference evidence="2 3" key="1">
    <citation type="submission" date="2021-05" db="EMBL/GenBank/DDBJ databases">
        <title>The draft genome of Geobacter luticola JCM 17780.</title>
        <authorList>
            <person name="Xu Z."/>
            <person name="Masuda Y."/>
            <person name="Itoh H."/>
            <person name="Senoo K."/>
        </authorList>
    </citation>
    <scope>NUCLEOTIDE SEQUENCE [LARGE SCALE GENOMIC DNA]</scope>
    <source>
        <strain evidence="2 3">JCM 17780</strain>
    </source>
</reference>
<evidence type="ECO:0000259" key="1">
    <source>
        <dbReference type="Pfam" id="PF05050"/>
    </source>
</evidence>
<dbReference type="SUPFAM" id="SSF53335">
    <property type="entry name" value="S-adenosyl-L-methionine-dependent methyltransferases"/>
    <property type="match status" value="1"/>
</dbReference>
<accession>A0ABS5SET2</accession>
<dbReference type="InterPro" id="IPR006342">
    <property type="entry name" value="FkbM_mtfrase"/>
</dbReference>
<dbReference type="GO" id="GO:0032259">
    <property type="term" value="P:methylation"/>
    <property type="evidence" value="ECO:0007669"/>
    <property type="project" value="UniProtKB-KW"/>
</dbReference>
<dbReference type="InterPro" id="IPR029063">
    <property type="entry name" value="SAM-dependent_MTases_sf"/>
</dbReference>
<dbReference type="PANTHER" id="PTHR34203">
    <property type="entry name" value="METHYLTRANSFERASE, FKBM FAMILY PROTEIN"/>
    <property type="match status" value="1"/>
</dbReference>
<dbReference type="GO" id="GO:0008168">
    <property type="term" value="F:methyltransferase activity"/>
    <property type="evidence" value="ECO:0007669"/>
    <property type="project" value="UniProtKB-KW"/>
</dbReference>
<proteinExistence type="predicted"/>
<gene>
    <name evidence="2" type="ORF">KI810_08855</name>
</gene>
<protein>
    <submittedName>
        <fullName evidence="2">FkbM family methyltransferase</fullName>
    </submittedName>
</protein>
<feature type="domain" description="Methyltransferase FkbM" evidence="1">
    <location>
        <begin position="73"/>
        <end position="199"/>
    </location>
</feature>
<dbReference type="EMBL" id="JAHCVK010000002">
    <property type="protein sequence ID" value="MBT0653162.1"/>
    <property type="molecule type" value="Genomic_DNA"/>
</dbReference>
<evidence type="ECO:0000313" key="3">
    <source>
        <dbReference type="Proteomes" id="UP000756860"/>
    </source>
</evidence>
<sequence length="248" mass="28658">MIKEYVRYQIARILPRPTKEPRIIPRDVTLNDVSLTLYDYDTSFALLAVHRELKKDCYGINHIPFKENDIVIDIGGHVGYFSLYLAKRFPFITIYTFEPTPHNYRNLVENIRVNGVKNVTAFNKAVTRDGRPLDMLVHPSNTGGASGQQKDLHLPEHEFFSAESVTLDGIFREQSIETCKLLKIDCEGSEHEILLNTDVLGRIEYLAGEFHINDFLESEGYSLERLRVHCEHFIDSRHMNITECRMAE</sequence>
<keyword evidence="2" id="KW-0489">Methyltransferase</keyword>
<dbReference type="Gene3D" id="3.40.50.150">
    <property type="entry name" value="Vaccinia Virus protein VP39"/>
    <property type="match status" value="1"/>
</dbReference>
<dbReference type="Proteomes" id="UP000756860">
    <property type="component" value="Unassembled WGS sequence"/>
</dbReference>
<dbReference type="PANTHER" id="PTHR34203:SF15">
    <property type="entry name" value="SLL1173 PROTEIN"/>
    <property type="match status" value="1"/>
</dbReference>
<dbReference type="InterPro" id="IPR052514">
    <property type="entry name" value="SAM-dependent_MTase"/>
</dbReference>
<evidence type="ECO:0000313" key="2">
    <source>
        <dbReference type="EMBL" id="MBT0653162.1"/>
    </source>
</evidence>
<comment type="caution">
    <text evidence="2">The sequence shown here is derived from an EMBL/GenBank/DDBJ whole genome shotgun (WGS) entry which is preliminary data.</text>
</comment>
<dbReference type="Pfam" id="PF05050">
    <property type="entry name" value="Methyltransf_21"/>
    <property type="match status" value="1"/>
</dbReference>